<gene>
    <name evidence="1" type="ORF">HMPREF0216_02863</name>
</gene>
<keyword evidence="2" id="KW-1185">Reference proteome</keyword>
<dbReference type="PATRIC" id="fig|545697.3.peg.2814"/>
<dbReference type="EMBL" id="AMEZ01000092">
    <property type="protein sequence ID" value="EKY23903.1"/>
    <property type="molecule type" value="Genomic_DNA"/>
</dbReference>
<dbReference type="eggNOG" id="ENOG502ZQEV">
    <property type="taxonomic scope" value="Bacteria"/>
</dbReference>
<proteinExistence type="predicted"/>
<dbReference type="AlphaFoldDB" id="L1Q7I2"/>
<name>L1Q7I2_9CLOT</name>
<reference evidence="1 2" key="1">
    <citation type="submission" date="2012-05" db="EMBL/GenBank/DDBJ databases">
        <authorList>
            <person name="Weinstock G."/>
            <person name="Sodergren E."/>
            <person name="Lobos E.A."/>
            <person name="Fulton L."/>
            <person name="Fulton R."/>
            <person name="Courtney L."/>
            <person name="Fronick C."/>
            <person name="O'Laughlin M."/>
            <person name="Godfrey J."/>
            <person name="Wilson R.M."/>
            <person name="Miner T."/>
            <person name="Farmer C."/>
            <person name="Delehaunty K."/>
            <person name="Cordes M."/>
            <person name="Minx P."/>
            <person name="Tomlinson C."/>
            <person name="Chen J."/>
            <person name="Wollam A."/>
            <person name="Pepin K.H."/>
            <person name="Bhonagiri V."/>
            <person name="Zhang X."/>
            <person name="Suruliraj S."/>
            <person name="Warren W."/>
            <person name="Mitreva M."/>
            <person name="Mardis E.R."/>
            <person name="Wilson R.K."/>
        </authorList>
    </citation>
    <scope>NUCLEOTIDE SEQUENCE [LARGE SCALE GENOMIC DNA]</scope>
    <source>
        <strain evidence="1 2">DSM 1785</strain>
    </source>
</reference>
<protein>
    <submittedName>
        <fullName evidence="1">Uncharacterized protein</fullName>
    </submittedName>
</protein>
<dbReference type="STRING" id="545697.HMPREF0216_02863"/>
<evidence type="ECO:0000313" key="1">
    <source>
        <dbReference type="EMBL" id="EKY23903.1"/>
    </source>
</evidence>
<organism evidence="1 2">
    <name type="scientific">Clostridium celatum DSM 1785</name>
    <dbReference type="NCBI Taxonomy" id="545697"/>
    <lineage>
        <taxon>Bacteria</taxon>
        <taxon>Bacillati</taxon>
        <taxon>Bacillota</taxon>
        <taxon>Clostridia</taxon>
        <taxon>Eubacteriales</taxon>
        <taxon>Clostridiaceae</taxon>
        <taxon>Clostridium</taxon>
    </lineage>
</organism>
<evidence type="ECO:0000313" key="2">
    <source>
        <dbReference type="Proteomes" id="UP000010420"/>
    </source>
</evidence>
<comment type="caution">
    <text evidence="1">The sequence shown here is derived from an EMBL/GenBank/DDBJ whole genome shotgun (WGS) entry which is preliminary data.</text>
</comment>
<dbReference type="Proteomes" id="UP000010420">
    <property type="component" value="Unassembled WGS sequence"/>
</dbReference>
<dbReference type="RefSeq" id="WP_005215105.1">
    <property type="nucleotide sequence ID" value="NZ_KB291681.1"/>
</dbReference>
<dbReference type="HOGENOM" id="CLU_109749_0_0_9"/>
<sequence length="206" mass="23131">MGYGFFNGQNDYGQEELARYFSNIYENGVNVTDSDMGMKVTRYSSTSLRIAVGFAIVNGYYLYQDVTKSITVTKNSTYDRIDRVVVRLDVSNMKVSIELKQGTASSKPTAPALTRTTSVYELSLAQIYVSAANGITTVTDERYNENLCGAIRPKNLTEFNAMMTGFNSRFDTWFEQQQGEGWRNIYIQSTVPSDAIEGAIWKQVLS</sequence>
<accession>L1Q7I2</accession>